<evidence type="ECO:0000313" key="3">
    <source>
        <dbReference type="EMBL" id="MDC0670250.1"/>
    </source>
</evidence>
<protein>
    <recommendedName>
        <fullName evidence="5">Secreted protein</fullName>
    </recommendedName>
</protein>
<feature type="signal peptide" evidence="2">
    <location>
        <begin position="1"/>
        <end position="19"/>
    </location>
</feature>
<keyword evidence="2" id="KW-0732">Signal</keyword>
<feature type="compositionally biased region" description="Low complexity" evidence="1">
    <location>
        <begin position="108"/>
        <end position="122"/>
    </location>
</feature>
<dbReference type="EMBL" id="JAQNDN010000010">
    <property type="protein sequence ID" value="MDC0670250.1"/>
    <property type="molecule type" value="Genomic_DNA"/>
</dbReference>
<evidence type="ECO:0008006" key="5">
    <source>
        <dbReference type="Google" id="ProtNLM"/>
    </source>
</evidence>
<dbReference type="Proteomes" id="UP001217838">
    <property type="component" value="Unassembled WGS sequence"/>
</dbReference>
<feature type="chain" id="PRO_5045682454" description="Secreted protein" evidence="2">
    <location>
        <begin position="20"/>
        <end position="182"/>
    </location>
</feature>
<proteinExistence type="predicted"/>
<name>A0ABT5B800_9BACT</name>
<accession>A0ABT5B800</accession>
<evidence type="ECO:0000256" key="2">
    <source>
        <dbReference type="SAM" id="SignalP"/>
    </source>
</evidence>
<reference evidence="3 4" key="1">
    <citation type="submission" date="2022-11" db="EMBL/GenBank/DDBJ databases">
        <title>Minimal conservation of predation-associated metabolite biosynthetic gene clusters underscores biosynthetic potential of Myxococcota including descriptions for ten novel species: Archangium lansinium sp. nov., Myxococcus landrumus sp. nov., Nannocystis bai.</title>
        <authorList>
            <person name="Ahearne A."/>
            <person name="Stevens C."/>
            <person name="Dowd S."/>
        </authorList>
    </citation>
    <scope>NUCLEOTIDE SEQUENCE [LARGE SCALE GENOMIC DNA]</scope>
    <source>
        <strain evidence="3 4">NCELM</strain>
    </source>
</reference>
<feature type="region of interest" description="Disordered" evidence="1">
    <location>
        <begin position="22"/>
        <end position="128"/>
    </location>
</feature>
<feature type="compositionally biased region" description="Low complexity" evidence="1">
    <location>
        <begin position="24"/>
        <end position="39"/>
    </location>
</feature>
<gene>
    <name evidence="3" type="ORF">POL58_21020</name>
</gene>
<feature type="compositionally biased region" description="Basic and acidic residues" evidence="1">
    <location>
        <begin position="84"/>
        <end position="101"/>
    </location>
</feature>
<evidence type="ECO:0000256" key="1">
    <source>
        <dbReference type="SAM" id="MobiDB-lite"/>
    </source>
</evidence>
<keyword evidence="4" id="KW-1185">Reference proteome</keyword>
<dbReference type="RefSeq" id="WP_272000066.1">
    <property type="nucleotide sequence ID" value="NZ_JAQNDN010000010.1"/>
</dbReference>
<dbReference type="PROSITE" id="PS51257">
    <property type="entry name" value="PROKAR_LIPOPROTEIN"/>
    <property type="match status" value="1"/>
</dbReference>
<sequence length="182" mass="18755">MSLRTLSLALVGLVVSACAKRAPETAAPEEAGAAPAGGEASEDIDALEAQLAAREDQLRALGAAPPAGGAGDVEMMGATAMQQDQDKNDERTTDQVAKKSAEAQSVSAEPTPATAPTQAEARPAPPGARCESVCEVTTSICQLRDNICELASRHADEPRYGRTCDRAVADCQFATEACHACT</sequence>
<evidence type="ECO:0000313" key="4">
    <source>
        <dbReference type="Proteomes" id="UP001217838"/>
    </source>
</evidence>
<organism evidence="3 4">
    <name type="scientific">Nannocystis radixulma</name>
    <dbReference type="NCBI Taxonomy" id="2995305"/>
    <lineage>
        <taxon>Bacteria</taxon>
        <taxon>Pseudomonadati</taxon>
        <taxon>Myxococcota</taxon>
        <taxon>Polyangia</taxon>
        <taxon>Nannocystales</taxon>
        <taxon>Nannocystaceae</taxon>
        <taxon>Nannocystis</taxon>
    </lineage>
</organism>
<comment type="caution">
    <text evidence="3">The sequence shown here is derived from an EMBL/GenBank/DDBJ whole genome shotgun (WGS) entry which is preliminary data.</text>
</comment>